<dbReference type="EMBL" id="JANUGP010000006">
    <property type="protein sequence ID" value="MCS0601570.1"/>
    <property type="molecule type" value="Genomic_DNA"/>
</dbReference>
<dbReference type="Proteomes" id="UP001205612">
    <property type="component" value="Unassembled WGS sequence"/>
</dbReference>
<evidence type="ECO:0000259" key="1">
    <source>
        <dbReference type="Pfam" id="PF03724"/>
    </source>
</evidence>
<dbReference type="InterPro" id="IPR038670">
    <property type="entry name" value="HslJ-like_sf"/>
</dbReference>
<feature type="domain" description="DUF306" evidence="1">
    <location>
        <begin position="32"/>
        <end position="136"/>
    </location>
</feature>
<dbReference type="PANTHER" id="PTHR35535:SF2">
    <property type="entry name" value="DUF306 DOMAIN-CONTAINING PROTEIN"/>
    <property type="match status" value="1"/>
</dbReference>
<dbReference type="Gene3D" id="2.40.128.270">
    <property type="match status" value="1"/>
</dbReference>
<protein>
    <submittedName>
        <fullName evidence="2">META domain-containing protein</fullName>
    </submittedName>
</protein>
<evidence type="ECO:0000313" key="2">
    <source>
        <dbReference type="EMBL" id="MCS0601570.1"/>
    </source>
</evidence>
<dbReference type="InterPro" id="IPR005184">
    <property type="entry name" value="DUF306_Meta_HslJ"/>
</dbReference>
<organism evidence="2 3">
    <name type="scientific">Streptomyces pyxinicus</name>
    <dbReference type="NCBI Taxonomy" id="2970331"/>
    <lineage>
        <taxon>Bacteria</taxon>
        <taxon>Bacillati</taxon>
        <taxon>Actinomycetota</taxon>
        <taxon>Actinomycetes</taxon>
        <taxon>Kitasatosporales</taxon>
        <taxon>Streptomycetaceae</taxon>
        <taxon>Streptomyces</taxon>
    </lineage>
</organism>
<gene>
    <name evidence="2" type="ORF">NX794_10095</name>
</gene>
<comment type="caution">
    <text evidence="2">The sequence shown here is derived from an EMBL/GenBank/DDBJ whole genome shotgun (WGS) entry which is preliminary data.</text>
</comment>
<evidence type="ECO:0000313" key="3">
    <source>
        <dbReference type="Proteomes" id="UP001205612"/>
    </source>
</evidence>
<reference evidence="2 3" key="1">
    <citation type="submission" date="2022-08" db="EMBL/GenBank/DDBJ databases">
        <authorList>
            <person name="Somphong A."/>
            <person name="Phongsopitanun W."/>
        </authorList>
    </citation>
    <scope>NUCLEOTIDE SEQUENCE [LARGE SCALE GENOMIC DNA]</scope>
    <source>
        <strain evidence="2 3">LP11</strain>
    </source>
</reference>
<dbReference type="InterPro" id="IPR053147">
    <property type="entry name" value="Hsp_HslJ-like"/>
</dbReference>
<sequence length="144" mass="15029">MTLAVAAALLPCVVACGGGKADSGAVSERHPVTGIDWRVDSVTVDGTTHDAPATARLRIDADGKASGDLGCNRFSARGTVDGDHVTLGQLRTTRMACAPARMEFERTLARTLTTGTLTAHATETRLTLTDGDGDRVRLSRPAPE</sequence>
<name>A0ABT2AZA2_9ACTN</name>
<accession>A0ABT2AZA2</accession>
<dbReference type="RefSeq" id="WP_258777980.1">
    <property type="nucleotide sequence ID" value="NZ_JANUGP010000006.1"/>
</dbReference>
<proteinExistence type="predicted"/>
<dbReference type="Pfam" id="PF03724">
    <property type="entry name" value="META"/>
    <property type="match status" value="1"/>
</dbReference>
<keyword evidence="3" id="KW-1185">Reference proteome</keyword>
<dbReference type="PANTHER" id="PTHR35535">
    <property type="entry name" value="HEAT SHOCK PROTEIN HSLJ"/>
    <property type="match status" value="1"/>
</dbReference>